<dbReference type="Proteomes" id="UP001187192">
    <property type="component" value="Unassembled WGS sequence"/>
</dbReference>
<comment type="caution">
    <text evidence="3">The sequence shown here is derived from an EMBL/GenBank/DDBJ whole genome shotgun (WGS) entry which is preliminary data.</text>
</comment>
<dbReference type="EMBL" id="BTGU01001217">
    <property type="protein sequence ID" value="GMN19074.1"/>
    <property type="molecule type" value="Genomic_DNA"/>
</dbReference>
<evidence type="ECO:0000256" key="1">
    <source>
        <dbReference type="SAM" id="Phobius"/>
    </source>
</evidence>
<evidence type="ECO:0000313" key="4">
    <source>
        <dbReference type="Proteomes" id="UP001187192"/>
    </source>
</evidence>
<name>A0AA88CUR8_FICCA</name>
<keyword evidence="4" id="KW-1185">Reference proteome</keyword>
<dbReference type="EMBL" id="BTGU01001216">
    <property type="protein sequence ID" value="GMN19056.1"/>
    <property type="molecule type" value="Genomic_DNA"/>
</dbReference>
<evidence type="ECO:0000313" key="3">
    <source>
        <dbReference type="EMBL" id="GMN19074.1"/>
    </source>
</evidence>
<protein>
    <submittedName>
        <fullName evidence="3">Uncharacterized protein</fullName>
    </submittedName>
</protein>
<keyword evidence="1" id="KW-1133">Transmembrane helix</keyword>
<evidence type="ECO:0000313" key="2">
    <source>
        <dbReference type="EMBL" id="GMN19056.1"/>
    </source>
</evidence>
<organism evidence="3 4">
    <name type="scientific">Ficus carica</name>
    <name type="common">Common fig</name>
    <dbReference type="NCBI Taxonomy" id="3494"/>
    <lineage>
        <taxon>Eukaryota</taxon>
        <taxon>Viridiplantae</taxon>
        <taxon>Streptophyta</taxon>
        <taxon>Embryophyta</taxon>
        <taxon>Tracheophyta</taxon>
        <taxon>Spermatophyta</taxon>
        <taxon>Magnoliopsida</taxon>
        <taxon>eudicotyledons</taxon>
        <taxon>Gunneridae</taxon>
        <taxon>Pentapetalae</taxon>
        <taxon>rosids</taxon>
        <taxon>fabids</taxon>
        <taxon>Rosales</taxon>
        <taxon>Moraceae</taxon>
        <taxon>Ficeae</taxon>
        <taxon>Ficus</taxon>
    </lineage>
</organism>
<gene>
    <name evidence="2" type="ORF">TIFTF001_039713</name>
    <name evidence="3" type="ORF">TIFTF001_039717</name>
</gene>
<reference evidence="3" key="1">
    <citation type="submission" date="2023-07" db="EMBL/GenBank/DDBJ databases">
        <title>draft genome sequence of fig (Ficus carica).</title>
        <authorList>
            <person name="Takahashi T."/>
            <person name="Nishimura K."/>
        </authorList>
    </citation>
    <scope>NUCLEOTIDE SEQUENCE</scope>
</reference>
<feature type="transmembrane region" description="Helical" evidence="1">
    <location>
        <begin position="32"/>
        <end position="51"/>
    </location>
</feature>
<keyword evidence="1" id="KW-0812">Transmembrane</keyword>
<sequence>MIEIPFLRLVCGIKSEAFNATIYIFGISDRHVLVIFATVSVLYNIVILNITTSTPSGARDSGSGSAGYF</sequence>
<accession>A0AA88CUR8</accession>
<proteinExistence type="predicted"/>
<keyword evidence="1" id="KW-0472">Membrane</keyword>
<dbReference type="AlphaFoldDB" id="A0AA88CUR8"/>